<dbReference type="Pfam" id="PF01966">
    <property type="entry name" value="HD"/>
    <property type="match status" value="1"/>
</dbReference>
<sequence>MESDIKKIWSRFIERLDEHKIGQTTLRDVAVKAVLFLALVIAVPWLFTAERSTIYTDMKIGSIATKKVVAPFNFFVLKTEDELRRERLKSIQQVPFYFNYNDSLTRQMLYKTDHLLDYILEHKPGKVEEDTSAIIWNEALDRLSGELETNFGYQTTITNLNILYDILDSPQKVDYLRAALKLLRNYIKKGIIDIRLSEITRPHISIIRNGVEEEADIRALIDLPGVHKVLADTLLKHFNANQLNGLNYFLTQIVAPNLIYDKEFTENAVEAAIRSVSLTKDIVYENERIVDANERIDEEIYQKLYSLQVALAERSRKEGSWRETAAYVGKTMLLAAILFIFGLYLYSYRKKIFHDNKKLFMILIILLIQIVFAALVTGPLDWNPYIIPTTLSSMLLAILIDAGIGFVGTVVIALIIGGVQGSGYDVALLTIVSGMAGIFAVHQIRTRNQVFKAIAFIALAYFWVILALYMMRYSPLLDGIKTFGFFLLPNAILSPFITFMILGVFEKIFDITTDVTLLELSDLNHVLLKRLSLESPGTFHHSMVVGNLAEAAAKAIGANPLLARVGSYYHDVGKMEKPEYFVENQMDAENRHNLLSPNMSALILASHVKHGIEMAKKYGIPKLIRDFIPEHHGTSLMSYFYNKALENKGETEVNEADFRYPGPKPQSKETGIVMLADTVEAATRTIKNPNPGKIRAFVEELVDKRFREGELDECDLTLRDLKMIIDAFMPILSGVFQHRVEYPDSEKKKTSSKTKAKNEIQDKNGNSDTPA</sequence>
<dbReference type="Pfam" id="PF07698">
    <property type="entry name" value="7TM-7TMR_HD"/>
    <property type="match status" value="1"/>
</dbReference>
<dbReference type="Proteomes" id="UP000885779">
    <property type="component" value="Unassembled WGS sequence"/>
</dbReference>
<evidence type="ECO:0000256" key="2">
    <source>
        <dbReference type="SAM" id="Phobius"/>
    </source>
</evidence>
<dbReference type="SMART" id="SM00471">
    <property type="entry name" value="HDc"/>
    <property type="match status" value="1"/>
</dbReference>
<organism evidence="4">
    <name type="scientific">Caldithrix abyssi</name>
    <dbReference type="NCBI Taxonomy" id="187145"/>
    <lineage>
        <taxon>Bacteria</taxon>
        <taxon>Pseudomonadati</taxon>
        <taxon>Calditrichota</taxon>
        <taxon>Calditrichia</taxon>
        <taxon>Calditrichales</taxon>
        <taxon>Calditrichaceae</taxon>
        <taxon>Caldithrix</taxon>
    </lineage>
</organism>
<dbReference type="Pfam" id="PF07697">
    <property type="entry name" value="7TMR-HDED"/>
    <property type="match status" value="1"/>
</dbReference>
<keyword evidence="2" id="KW-1133">Transmembrane helix</keyword>
<feature type="transmembrane region" description="Helical" evidence="2">
    <location>
        <begin position="483"/>
        <end position="505"/>
    </location>
</feature>
<feature type="transmembrane region" description="Helical" evidence="2">
    <location>
        <begin position="450"/>
        <end position="471"/>
    </location>
</feature>
<feature type="region of interest" description="Disordered" evidence="1">
    <location>
        <begin position="742"/>
        <end position="771"/>
    </location>
</feature>
<keyword evidence="2" id="KW-0472">Membrane</keyword>
<accession>A0A7V4UD22</accession>
<dbReference type="PANTHER" id="PTHR36442:SF1">
    <property type="entry name" value="CYCLIC-DI-AMP PHOSPHODIESTERASE PGPH"/>
    <property type="match status" value="1"/>
</dbReference>
<comment type="caution">
    <text evidence="4">The sequence shown here is derived from an EMBL/GenBank/DDBJ whole genome shotgun (WGS) entry which is preliminary data.</text>
</comment>
<feature type="domain" description="HD/PDEase" evidence="3">
    <location>
        <begin position="534"/>
        <end position="691"/>
    </location>
</feature>
<dbReference type="InterPro" id="IPR052722">
    <property type="entry name" value="PgpH_phosphodiesterase"/>
</dbReference>
<dbReference type="EMBL" id="DRQG01000055">
    <property type="protein sequence ID" value="HGY55237.1"/>
    <property type="molecule type" value="Genomic_DNA"/>
</dbReference>
<proteinExistence type="predicted"/>
<dbReference type="InterPro" id="IPR006675">
    <property type="entry name" value="HDIG_dom"/>
</dbReference>
<feature type="transmembrane region" description="Helical" evidence="2">
    <location>
        <begin position="359"/>
        <end position="376"/>
    </location>
</feature>
<dbReference type="SUPFAM" id="SSF109604">
    <property type="entry name" value="HD-domain/PDEase-like"/>
    <property type="match status" value="1"/>
</dbReference>
<dbReference type="InterPro" id="IPR011624">
    <property type="entry name" value="Metal-dep_PHydrolase_7TM_extra"/>
</dbReference>
<protein>
    <submittedName>
        <fullName evidence="4">HDIG domain-containing protein</fullName>
    </submittedName>
</protein>
<feature type="transmembrane region" description="Helical" evidence="2">
    <location>
        <begin position="426"/>
        <end position="444"/>
    </location>
</feature>
<dbReference type="NCBIfam" id="TIGR00277">
    <property type="entry name" value="HDIG"/>
    <property type="match status" value="1"/>
</dbReference>
<dbReference type="CDD" id="cd00077">
    <property type="entry name" value="HDc"/>
    <property type="match status" value="1"/>
</dbReference>
<evidence type="ECO:0000313" key="4">
    <source>
        <dbReference type="EMBL" id="HGY55237.1"/>
    </source>
</evidence>
<name>A0A7V4UD22_CALAY</name>
<dbReference type="InterPro" id="IPR011621">
    <property type="entry name" value="Metal-dep_PHydrolase_7TM_intra"/>
</dbReference>
<reference evidence="4" key="1">
    <citation type="journal article" date="2020" name="mSystems">
        <title>Genome- and Community-Level Interaction Insights into Carbon Utilization and Element Cycling Functions of Hydrothermarchaeota in Hydrothermal Sediment.</title>
        <authorList>
            <person name="Zhou Z."/>
            <person name="Liu Y."/>
            <person name="Xu W."/>
            <person name="Pan J."/>
            <person name="Luo Z.H."/>
            <person name="Li M."/>
        </authorList>
    </citation>
    <scope>NUCLEOTIDE SEQUENCE [LARGE SCALE GENOMIC DNA]</scope>
    <source>
        <strain evidence="4">HyVt-577</strain>
    </source>
</reference>
<dbReference type="InterPro" id="IPR006674">
    <property type="entry name" value="HD_domain"/>
</dbReference>
<dbReference type="Gene3D" id="1.10.3210.10">
    <property type="entry name" value="Hypothetical protein af1432"/>
    <property type="match status" value="1"/>
</dbReference>
<dbReference type="AlphaFoldDB" id="A0A7V4UD22"/>
<evidence type="ECO:0000256" key="1">
    <source>
        <dbReference type="SAM" id="MobiDB-lite"/>
    </source>
</evidence>
<keyword evidence="2" id="KW-0812">Transmembrane</keyword>
<feature type="transmembrane region" description="Helical" evidence="2">
    <location>
        <begin position="29"/>
        <end position="47"/>
    </location>
</feature>
<evidence type="ECO:0000259" key="3">
    <source>
        <dbReference type="SMART" id="SM00471"/>
    </source>
</evidence>
<dbReference type="PANTHER" id="PTHR36442">
    <property type="entry name" value="CYCLIC-DI-AMP PHOSPHODIESTERASE PGPH"/>
    <property type="match status" value="1"/>
</dbReference>
<feature type="transmembrane region" description="Helical" evidence="2">
    <location>
        <begin position="396"/>
        <end position="419"/>
    </location>
</feature>
<dbReference type="InterPro" id="IPR003607">
    <property type="entry name" value="HD/PDEase_dom"/>
</dbReference>
<gene>
    <name evidence="4" type="ORF">ENK44_06040</name>
</gene>
<feature type="transmembrane region" description="Helical" evidence="2">
    <location>
        <begin position="325"/>
        <end position="347"/>
    </location>
</feature>